<organism evidence="3 4">
    <name type="scientific">Daphnia magna</name>
    <dbReference type="NCBI Taxonomy" id="35525"/>
    <lineage>
        <taxon>Eukaryota</taxon>
        <taxon>Metazoa</taxon>
        <taxon>Ecdysozoa</taxon>
        <taxon>Arthropoda</taxon>
        <taxon>Crustacea</taxon>
        <taxon>Branchiopoda</taxon>
        <taxon>Diplostraca</taxon>
        <taxon>Cladocera</taxon>
        <taxon>Anomopoda</taxon>
        <taxon>Daphniidae</taxon>
        <taxon>Daphnia</taxon>
    </lineage>
</organism>
<sequence>MHSKGGLNDLVHNTAIGKVFAIELLKFNPKWSEQENFLSRKRKLVDDHTKFQLKTTPPGSAQEVNNDETFNEETLATLSDLRPNTPAPGFNADQLLSSINNNSQDVHLQTNMPVAGPNQIAAGPSNMCANYEDLLADFHVIKIERFRHPITTFTYRFNGQTKAEYLVGPVRTDPKITRGSKLKASEDYMTDRRPVSATMYALVRDAIALLDGGQGSLHDILEKLYASQFIKRTFGGKTPMKPKLVIALSSYILPKLVSEDNPCVSVNRISDGPSQKTIYTYKSQSCNKDYLEKIPRRDCKSKKTSNYRGKTPVQSSDLAVKEILPYSPPITPSPVFTIPGAKTLPASTPNSFERKLPHSASPISHLEMLPVDKSWYSKRVLPASSHINKVLPASSSVSPLPVPTSLMIPETLRTNTTISSDEKNSNSCLQNGSSEDIPGDSPEDIPGEIYIHFIV</sequence>
<feature type="region of interest" description="Disordered" evidence="1">
    <location>
        <begin position="415"/>
        <end position="445"/>
    </location>
</feature>
<accession>A0ABR0B657</accession>
<dbReference type="EMBL" id="JAOYFB010000040">
    <property type="protein sequence ID" value="KAK4037155.1"/>
    <property type="molecule type" value="Genomic_DNA"/>
</dbReference>
<reference evidence="3 4" key="1">
    <citation type="journal article" date="2023" name="Nucleic Acids Res.">
        <title>The hologenome of Daphnia magna reveals possible DNA methylation and microbiome-mediated evolution of the host genome.</title>
        <authorList>
            <person name="Chaturvedi A."/>
            <person name="Li X."/>
            <person name="Dhandapani V."/>
            <person name="Marshall H."/>
            <person name="Kissane S."/>
            <person name="Cuenca-Cambronero M."/>
            <person name="Asole G."/>
            <person name="Calvet F."/>
            <person name="Ruiz-Romero M."/>
            <person name="Marangio P."/>
            <person name="Guigo R."/>
            <person name="Rago D."/>
            <person name="Mirbahai L."/>
            <person name="Eastwood N."/>
            <person name="Colbourne J.K."/>
            <person name="Zhou J."/>
            <person name="Mallon E."/>
            <person name="Orsini L."/>
        </authorList>
    </citation>
    <scope>NUCLEOTIDE SEQUENCE [LARGE SCALE GENOMIC DNA]</scope>
    <source>
        <strain evidence="3">LRV0_1</strain>
    </source>
</reference>
<gene>
    <name evidence="3" type="ORF">OUZ56_029197</name>
</gene>
<comment type="caution">
    <text evidence="3">The sequence shown here is derived from an EMBL/GenBank/DDBJ whole genome shotgun (WGS) entry which is preliminary data.</text>
</comment>
<protein>
    <recommendedName>
        <fullName evidence="2">Nuclear factor related to kappa-B-binding protein second winged helix domain-containing protein</fullName>
    </recommendedName>
</protein>
<evidence type="ECO:0000313" key="3">
    <source>
        <dbReference type="EMBL" id="KAK4037155.1"/>
    </source>
</evidence>
<evidence type="ECO:0000259" key="2">
    <source>
        <dbReference type="Pfam" id="PF25793"/>
    </source>
</evidence>
<dbReference type="Proteomes" id="UP001234178">
    <property type="component" value="Unassembled WGS sequence"/>
</dbReference>
<feature type="compositionally biased region" description="Polar residues" evidence="1">
    <location>
        <begin position="415"/>
        <end position="434"/>
    </location>
</feature>
<dbReference type="Pfam" id="PF25793">
    <property type="entry name" value="WHD_2nd_NFRKB"/>
    <property type="match status" value="1"/>
</dbReference>
<evidence type="ECO:0000313" key="4">
    <source>
        <dbReference type="Proteomes" id="UP001234178"/>
    </source>
</evidence>
<name>A0ABR0B657_9CRUS</name>
<evidence type="ECO:0000256" key="1">
    <source>
        <dbReference type="SAM" id="MobiDB-lite"/>
    </source>
</evidence>
<proteinExistence type="predicted"/>
<feature type="domain" description="Nuclear factor related to kappa-B-binding protein second winged helix" evidence="2">
    <location>
        <begin position="137"/>
        <end position="267"/>
    </location>
</feature>
<dbReference type="InterPro" id="IPR057748">
    <property type="entry name" value="NFRKB_WH_2"/>
</dbReference>
<keyword evidence="4" id="KW-1185">Reference proteome</keyword>